<evidence type="ECO:0000256" key="4">
    <source>
        <dbReference type="ARBA" id="ARBA00010617"/>
    </source>
</evidence>
<dbReference type="Gene3D" id="1.10.630.10">
    <property type="entry name" value="Cytochrome P450"/>
    <property type="match status" value="1"/>
</dbReference>
<dbReference type="EMBL" id="KN834814">
    <property type="protein sequence ID" value="KIK54686.1"/>
    <property type="molecule type" value="Genomic_DNA"/>
</dbReference>
<name>A0A0D0BIS8_9AGAR</name>
<evidence type="ECO:0000256" key="2">
    <source>
        <dbReference type="ARBA" id="ARBA00004370"/>
    </source>
</evidence>
<evidence type="ECO:0000313" key="16">
    <source>
        <dbReference type="Proteomes" id="UP000053593"/>
    </source>
</evidence>
<keyword evidence="16" id="KW-1185">Reference proteome</keyword>
<evidence type="ECO:0000256" key="13">
    <source>
        <dbReference type="PIRSR" id="PIRSR602401-1"/>
    </source>
</evidence>
<dbReference type="Pfam" id="PF00067">
    <property type="entry name" value="p450"/>
    <property type="match status" value="1"/>
</dbReference>
<sequence>MTSCREKRSTKAVREDSEVFEVGASFHLFLQLVISDPLAIAYIFQKQIFNYYHSAVVQPRVSRLLGKSLGWVEGESEHRRMKKLVSSSLTNVFHNLVNTVQSTGNEDSAFNILPWTNKAILNVIGHVAFLHDFEEGESAESQQILQAQRRAVSAISQFTNFIVLMLLHCFPLLNHLLIAALQAQGAVKLTIQSGVAKEMIRQNEKSVNPSVKVDHPDLLSNLCFIAGQETTSQTIAFSVLELSQHPRVQSRLRLKFQTIQGKPTYDDFLTKFLYLDVVLRETLRLYPPLPYFERVSTKLDIIPLRYPVKLSNRDIVQEVHLGLGQTVIIPTMSLQRLDSIWEDGDPLPPQEKLCSGWSNTLAFSDRPRTCPGHCLTIFKYKVILSALIAKFQLDDAGLPMTYSISSSLQPFVKGREDKGPQIPVKLTLL</sequence>
<dbReference type="HOGENOM" id="CLU_001570_5_11_1"/>
<keyword evidence="8 14" id="KW-1133">Transmembrane helix</keyword>
<keyword evidence="5 13" id="KW-0349">Heme</keyword>
<dbReference type="PANTHER" id="PTHR24305:SF166">
    <property type="entry name" value="CYTOCHROME P450 12A4, MITOCHONDRIAL-RELATED"/>
    <property type="match status" value="1"/>
</dbReference>
<dbReference type="GO" id="GO:0020037">
    <property type="term" value="F:heme binding"/>
    <property type="evidence" value="ECO:0007669"/>
    <property type="project" value="InterPro"/>
</dbReference>
<keyword evidence="12 14" id="KW-0472">Membrane</keyword>
<dbReference type="GO" id="GO:0004497">
    <property type="term" value="F:monooxygenase activity"/>
    <property type="evidence" value="ECO:0007669"/>
    <property type="project" value="UniProtKB-KW"/>
</dbReference>
<evidence type="ECO:0000256" key="5">
    <source>
        <dbReference type="ARBA" id="ARBA00022617"/>
    </source>
</evidence>
<dbReference type="SUPFAM" id="SSF48264">
    <property type="entry name" value="Cytochrome P450"/>
    <property type="match status" value="1"/>
</dbReference>
<dbReference type="GO" id="GO:0016705">
    <property type="term" value="F:oxidoreductase activity, acting on paired donors, with incorporation or reduction of molecular oxygen"/>
    <property type="evidence" value="ECO:0007669"/>
    <property type="project" value="InterPro"/>
</dbReference>
<dbReference type="AlphaFoldDB" id="A0A0D0BIS8"/>
<accession>A0A0D0BIS8</accession>
<dbReference type="GO" id="GO:0016020">
    <property type="term" value="C:membrane"/>
    <property type="evidence" value="ECO:0007669"/>
    <property type="project" value="UniProtKB-SubCell"/>
</dbReference>
<dbReference type="PRINTS" id="PR00385">
    <property type="entry name" value="P450"/>
</dbReference>
<keyword evidence="10 13" id="KW-0408">Iron</keyword>
<evidence type="ECO:0008006" key="17">
    <source>
        <dbReference type="Google" id="ProtNLM"/>
    </source>
</evidence>
<feature type="binding site" description="axial binding residue" evidence="13">
    <location>
        <position position="370"/>
    </location>
    <ligand>
        <name>heme</name>
        <dbReference type="ChEBI" id="CHEBI:30413"/>
    </ligand>
    <ligandPart>
        <name>Fe</name>
        <dbReference type="ChEBI" id="CHEBI:18248"/>
    </ligandPart>
</feature>
<evidence type="ECO:0000256" key="7">
    <source>
        <dbReference type="ARBA" id="ARBA00022723"/>
    </source>
</evidence>
<keyword evidence="9" id="KW-0560">Oxidoreductase</keyword>
<keyword evidence="6 14" id="KW-0812">Transmembrane</keyword>
<evidence type="ECO:0000256" key="1">
    <source>
        <dbReference type="ARBA" id="ARBA00001971"/>
    </source>
</evidence>
<comment type="subcellular location">
    <subcellularLocation>
        <location evidence="2">Membrane</location>
    </subcellularLocation>
</comment>
<comment type="cofactor">
    <cofactor evidence="1 13">
        <name>heme</name>
        <dbReference type="ChEBI" id="CHEBI:30413"/>
    </cofactor>
</comment>
<evidence type="ECO:0000256" key="12">
    <source>
        <dbReference type="ARBA" id="ARBA00023136"/>
    </source>
</evidence>
<proteinExistence type="inferred from homology"/>
<dbReference type="InterPro" id="IPR001128">
    <property type="entry name" value="Cyt_P450"/>
</dbReference>
<keyword evidence="11" id="KW-0503">Monooxygenase</keyword>
<evidence type="ECO:0000256" key="8">
    <source>
        <dbReference type="ARBA" id="ARBA00022989"/>
    </source>
</evidence>
<dbReference type="GO" id="GO:0005506">
    <property type="term" value="F:iron ion binding"/>
    <property type="evidence" value="ECO:0007669"/>
    <property type="project" value="InterPro"/>
</dbReference>
<dbReference type="PANTHER" id="PTHR24305">
    <property type="entry name" value="CYTOCHROME P450"/>
    <property type="match status" value="1"/>
</dbReference>
<keyword evidence="7 13" id="KW-0479">Metal-binding</keyword>
<dbReference type="PRINTS" id="PR00463">
    <property type="entry name" value="EP450I"/>
</dbReference>
<organism evidence="15 16">
    <name type="scientific">Collybiopsis luxurians FD-317 M1</name>
    <dbReference type="NCBI Taxonomy" id="944289"/>
    <lineage>
        <taxon>Eukaryota</taxon>
        <taxon>Fungi</taxon>
        <taxon>Dikarya</taxon>
        <taxon>Basidiomycota</taxon>
        <taxon>Agaricomycotina</taxon>
        <taxon>Agaricomycetes</taxon>
        <taxon>Agaricomycetidae</taxon>
        <taxon>Agaricales</taxon>
        <taxon>Marasmiineae</taxon>
        <taxon>Omphalotaceae</taxon>
        <taxon>Collybiopsis</taxon>
        <taxon>Collybiopsis luxurians</taxon>
    </lineage>
</organism>
<dbReference type="InterPro" id="IPR036396">
    <property type="entry name" value="Cyt_P450_sf"/>
</dbReference>
<comment type="pathway">
    <text evidence="3">Secondary metabolite biosynthesis; terpenoid biosynthesis.</text>
</comment>
<dbReference type="InterPro" id="IPR002401">
    <property type="entry name" value="Cyt_P450_E_grp-I"/>
</dbReference>
<evidence type="ECO:0000256" key="14">
    <source>
        <dbReference type="SAM" id="Phobius"/>
    </source>
</evidence>
<evidence type="ECO:0000256" key="6">
    <source>
        <dbReference type="ARBA" id="ARBA00022692"/>
    </source>
</evidence>
<evidence type="ECO:0000256" key="3">
    <source>
        <dbReference type="ARBA" id="ARBA00004721"/>
    </source>
</evidence>
<evidence type="ECO:0000256" key="11">
    <source>
        <dbReference type="ARBA" id="ARBA00023033"/>
    </source>
</evidence>
<dbReference type="OrthoDB" id="1470350at2759"/>
<evidence type="ECO:0000256" key="9">
    <source>
        <dbReference type="ARBA" id="ARBA00023002"/>
    </source>
</evidence>
<evidence type="ECO:0000313" key="15">
    <source>
        <dbReference type="EMBL" id="KIK54686.1"/>
    </source>
</evidence>
<protein>
    <recommendedName>
        <fullName evidence="17">Cytochrome P450</fullName>
    </recommendedName>
</protein>
<gene>
    <name evidence="15" type="ORF">GYMLUDRAFT_77003</name>
</gene>
<evidence type="ECO:0000256" key="10">
    <source>
        <dbReference type="ARBA" id="ARBA00023004"/>
    </source>
</evidence>
<reference evidence="15 16" key="1">
    <citation type="submission" date="2014-04" db="EMBL/GenBank/DDBJ databases">
        <title>Evolutionary Origins and Diversification of the Mycorrhizal Mutualists.</title>
        <authorList>
            <consortium name="DOE Joint Genome Institute"/>
            <consortium name="Mycorrhizal Genomics Consortium"/>
            <person name="Kohler A."/>
            <person name="Kuo A."/>
            <person name="Nagy L.G."/>
            <person name="Floudas D."/>
            <person name="Copeland A."/>
            <person name="Barry K.W."/>
            <person name="Cichocki N."/>
            <person name="Veneault-Fourrey C."/>
            <person name="LaButti K."/>
            <person name="Lindquist E.A."/>
            <person name="Lipzen A."/>
            <person name="Lundell T."/>
            <person name="Morin E."/>
            <person name="Murat C."/>
            <person name="Riley R."/>
            <person name="Ohm R."/>
            <person name="Sun H."/>
            <person name="Tunlid A."/>
            <person name="Henrissat B."/>
            <person name="Grigoriev I.V."/>
            <person name="Hibbett D.S."/>
            <person name="Martin F."/>
        </authorList>
    </citation>
    <scope>NUCLEOTIDE SEQUENCE [LARGE SCALE GENOMIC DNA]</scope>
    <source>
        <strain evidence="15 16">FD-317 M1</strain>
    </source>
</reference>
<dbReference type="Proteomes" id="UP000053593">
    <property type="component" value="Unassembled WGS sequence"/>
</dbReference>
<dbReference type="InterPro" id="IPR050121">
    <property type="entry name" value="Cytochrome_P450_monoxygenase"/>
</dbReference>
<comment type="similarity">
    <text evidence="4">Belongs to the cytochrome P450 family.</text>
</comment>
<feature type="transmembrane region" description="Helical" evidence="14">
    <location>
        <begin position="158"/>
        <end position="181"/>
    </location>
</feature>